<organism evidence="1 2">
    <name type="scientific">Eretmocerus hayati</name>
    <dbReference type="NCBI Taxonomy" id="131215"/>
    <lineage>
        <taxon>Eukaryota</taxon>
        <taxon>Metazoa</taxon>
        <taxon>Ecdysozoa</taxon>
        <taxon>Arthropoda</taxon>
        <taxon>Hexapoda</taxon>
        <taxon>Insecta</taxon>
        <taxon>Pterygota</taxon>
        <taxon>Neoptera</taxon>
        <taxon>Endopterygota</taxon>
        <taxon>Hymenoptera</taxon>
        <taxon>Apocrita</taxon>
        <taxon>Proctotrupomorpha</taxon>
        <taxon>Chalcidoidea</taxon>
        <taxon>Aphelinidae</taxon>
        <taxon>Aphelininae</taxon>
        <taxon>Eretmocerus</taxon>
    </lineage>
</organism>
<gene>
    <name evidence="1" type="ORF">QAD02_007713</name>
</gene>
<comment type="caution">
    <text evidence="1">The sequence shown here is derived from an EMBL/GenBank/DDBJ whole genome shotgun (WGS) entry which is preliminary data.</text>
</comment>
<reference evidence="1" key="1">
    <citation type="submission" date="2023-04" db="EMBL/GenBank/DDBJ databases">
        <title>A chromosome-level genome assembly of the parasitoid wasp Eretmocerus hayati.</title>
        <authorList>
            <person name="Zhong Y."/>
            <person name="Liu S."/>
            <person name="Liu Y."/>
        </authorList>
    </citation>
    <scope>NUCLEOTIDE SEQUENCE</scope>
    <source>
        <strain evidence="1">ZJU_SS_LIU_2023</strain>
    </source>
</reference>
<dbReference type="EMBL" id="CM056744">
    <property type="protein sequence ID" value="KAJ8666051.1"/>
    <property type="molecule type" value="Genomic_DNA"/>
</dbReference>
<name>A0ACC2N4P7_9HYME</name>
<protein>
    <submittedName>
        <fullName evidence="1">Uncharacterized protein</fullName>
    </submittedName>
</protein>
<evidence type="ECO:0000313" key="1">
    <source>
        <dbReference type="EMBL" id="KAJ8666051.1"/>
    </source>
</evidence>
<dbReference type="Proteomes" id="UP001239111">
    <property type="component" value="Chromosome 4"/>
</dbReference>
<proteinExistence type="predicted"/>
<keyword evidence="2" id="KW-1185">Reference proteome</keyword>
<accession>A0ACC2N4P7</accession>
<evidence type="ECO:0000313" key="2">
    <source>
        <dbReference type="Proteomes" id="UP001239111"/>
    </source>
</evidence>
<sequence length="285" mass="32110">MYCEAIHILMSDEISHEALLKAHTLLNNFVVLTQILYGKRAMTFNVHQLTHLTQSVAYFGPLGEHNGYPFESGNGEILKTVHSGKGVINQICRNVNMGTSLQTIENGIQRHDFPPVQFCRSLKETETVKLLQVGGCRCFGEASVTPDWVLQGIDVADDQCGVYHRMCKQGCLYRSTRKVLESSDNSHKQLKDGSFIETSFFVSDRLNDKLYIAAKNINVHRIHDFTFLNKITDINGDLLLVDSAEIKKICSYPGAERQSIHHSCPDHDHVFMICTPTRNLGPNFL</sequence>